<dbReference type="GO" id="GO:0032259">
    <property type="term" value="P:methylation"/>
    <property type="evidence" value="ECO:0007669"/>
    <property type="project" value="UniProtKB-KW"/>
</dbReference>
<feature type="transmembrane region" description="Helical" evidence="10">
    <location>
        <begin position="12"/>
        <end position="37"/>
    </location>
</feature>
<reference evidence="11 12" key="1">
    <citation type="submission" date="2019-04" db="EMBL/GenBank/DDBJ databases">
        <title>Friends and foes A comparative genomics studyof 23 Aspergillus species from section Flavi.</title>
        <authorList>
            <consortium name="DOE Joint Genome Institute"/>
            <person name="Kjaerbolling I."/>
            <person name="Vesth T."/>
            <person name="Frisvad J.C."/>
            <person name="Nybo J.L."/>
            <person name="Theobald S."/>
            <person name="Kildgaard S."/>
            <person name="Isbrandt T."/>
            <person name="Kuo A."/>
            <person name="Sato A."/>
            <person name="Lyhne E.K."/>
            <person name="Kogle M.E."/>
            <person name="Wiebenga A."/>
            <person name="Kun R.S."/>
            <person name="Lubbers R.J."/>
            <person name="Makela M.R."/>
            <person name="Barry K."/>
            <person name="Chovatia M."/>
            <person name="Clum A."/>
            <person name="Daum C."/>
            <person name="Haridas S."/>
            <person name="He G."/>
            <person name="LaButti K."/>
            <person name="Lipzen A."/>
            <person name="Mondo S."/>
            <person name="Riley R."/>
            <person name="Salamov A."/>
            <person name="Simmons B.A."/>
            <person name="Magnuson J.K."/>
            <person name="Henrissat B."/>
            <person name="Mortensen U.H."/>
            <person name="Larsen T.O."/>
            <person name="Devries R.P."/>
            <person name="Grigoriev I.V."/>
            <person name="Machida M."/>
            <person name="Baker S.E."/>
            <person name="Andersen M.R."/>
        </authorList>
    </citation>
    <scope>NUCLEOTIDE SEQUENCE [LARGE SCALE GENOMIC DNA]</scope>
    <source>
        <strain evidence="11 12">CBS 763.97</strain>
    </source>
</reference>
<accession>A0A5N6ZJX6</accession>
<feature type="binding site" description="axial binding residue" evidence="8">
    <location>
        <position position="458"/>
    </location>
    <ligand>
        <name>heme</name>
        <dbReference type="ChEBI" id="CHEBI:30413"/>
    </ligand>
    <ligandPart>
        <name>Fe</name>
        <dbReference type="ChEBI" id="CHEBI:18248"/>
    </ligandPart>
</feature>
<dbReference type="GeneID" id="43655737"/>
<dbReference type="InterPro" id="IPR002403">
    <property type="entry name" value="Cyt_P450_E_grp-IV"/>
</dbReference>
<evidence type="ECO:0000256" key="6">
    <source>
        <dbReference type="ARBA" id="ARBA00023004"/>
    </source>
</evidence>
<name>A0A5N6ZJX6_9EURO</name>
<evidence type="ECO:0000256" key="8">
    <source>
        <dbReference type="PIRSR" id="PIRSR602403-1"/>
    </source>
</evidence>
<dbReference type="PRINTS" id="PR00385">
    <property type="entry name" value="P450"/>
</dbReference>
<keyword evidence="11" id="KW-0808">Transferase</keyword>
<keyword evidence="4 8" id="KW-0479">Metal-binding</keyword>
<gene>
    <name evidence="11" type="ORF">BDV27DRAFT_150895</name>
</gene>
<keyword evidence="12" id="KW-1185">Reference proteome</keyword>
<keyword evidence="7 9" id="KW-0503">Monooxygenase</keyword>
<evidence type="ECO:0000256" key="3">
    <source>
        <dbReference type="ARBA" id="ARBA00022617"/>
    </source>
</evidence>
<dbReference type="InterPro" id="IPR050121">
    <property type="entry name" value="Cytochrome_P450_monoxygenase"/>
</dbReference>
<dbReference type="FunFam" id="1.10.630.10:FF:000050">
    <property type="entry name" value="Cytochrome P450 monooxygenase"/>
    <property type="match status" value="1"/>
</dbReference>
<dbReference type="OrthoDB" id="3934656at2759"/>
<dbReference type="Pfam" id="PF00067">
    <property type="entry name" value="p450"/>
    <property type="match status" value="1"/>
</dbReference>
<dbReference type="Gene3D" id="1.10.630.10">
    <property type="entry name" value="Cytochrome P450"/>
    <property type="match status" value="1"/>
</dbReference>
<dbReference type="GO" id="GO:0005506">
    <property type="term" value="F:iron ion binding"/>
    <property type="evidence" value="ECO:0007669"/>
    <property type="project" value="InterPro"/>
</dbReference>
<dbReference type="GO" id="GO:0016705">
    <property type="term" value="F:oxidoreductase activity, acting on paired donors, with incorporation or reduction of molecular oxygen"/>
    <property type="evidence" value="ECO:0007669"/>
    <property type="project" value="InterPro"/>
</dbReference>
<evidence type="ECO:0000313" key="12">
    <source>
        <dbReference type="Proteomes" id="UP000326268"/>
    </source>
</evidence>
<dbReference type="SUPFAM" id="SSF48264">
    <property type="entry name" value="Cytochrome P450"/>
    <property type="match status" value="1"/>
</dbReference>
<sequence length="516" mass="59106">MDLVYQYAGFTSLPLCITLNIPLILYLLYHFVLFPLFRSDLRSIPGPVLAKFTDLYRLLLVCTGSAHEHHLRLHKIYGPFVRLGPNNVSVGSPTAIPILYNTRTRYPKSAFYPVMGNVAHGKVVPTIFSTQDESIHETMKRPVAQVYAMTNLKTYEPLVDSTESLFLSKLERFAEEERTLDLGTWLHWFATHVIMEITFGKRLGFLEREENVDGILETIEKRFWYVAVAGQIPWLDKLLHKNPAVGLFARFVSKPRVSPVLEFALERIAERKRQRLDHPERKGQEPDFLGRFLDIQNNHSDIPDSWIISWCQQNVQAGSDSTAITLTSVMYHLMKNPESMKALVVELDIANFPSPIPWGIAHKLPYLDACIKEALRMTPAIGIPLERIVPAEGIELCGKYFGGGTVLGVNAWFVHRDQGVYGADAALWRPGRWIEASQDKRKEMERTLFAFGGGSRVCLGKNISYLEMYKAIPDMLRRFKFQLTDRRKEWSLKNGLFTYTRDFEVSIQRRESSGKH</sequence>
<keyword evidence="3 8" id="KW-0349">Heme</keyword>
<dbReference type="PANTHER" id="PTHR24305">
    <property type="entry name" value="CYTOCHROME P450"/>
    <property type="match status" value="1"/>
</dbReference>
<dbReference type="GO" id="GO:0004497">
    <property type="term" value="F:monooxygenase activity"/>
    <property type="evidence" value="ECO:0007669"/>
    <property type="project" value="UniProtKB-KW"/>
</dbReference>
<evidence type="ECO:0000256" key="2">
    <source>
        <dbReference type="ARBA" id="ARBA00010617"/>
    </source>
</evidence>
<keyword evidence="6 8" id="KW-0408">Iron</keyword>
<evidence type="ECO:0000256" key="4">
    <source>
        <dbReference type="ARBA" id="ARBA00022723"/>
    </source>
</evidence>
<dbReference type="InterPro" id="IPR017972">
    <property type="entry name" value="Cyt_P450_CS"/>
</dbReference>
<protein>
    <submittedName>
        <fullName evidence="11">Pisatin demethylase</fullName>
    </submittedName>
</protein>
<keyword evidence="10" id="KW-0812">Transmembrane</keyword>
<keyword evidence="11" id="KW-0489">Methyltransferase</keyword>
<dbReference type="EMBL" id="ML737945">
    <property type="protein sequence ID" value="KAE8357931.1"/>
    <property type="molecule type" value="Genomic_DNA"/>
</dbReference>
<keyword evidence="10" id="KW-0472">Membrane</keyword>
<comment type="similarity">
    <text evidence="2 9">Belongs to the cytochrome P450 family.</text>
</comment>
<dbReference type="GO" id="GO:0008168">
    <property type="term" value="F:methyltransferase activity"/>
    <property type="evidence" value="ECO:0007669"/>
    <property type="project" value="UniProtKB-KW"/>
</dbReference>
<dbReference type="PANTHER" id="PTHR24305:SF232">
    <property type="entry name" value="P450, PUTATIVE (EUROFUNG)-RELATED"/>
    <property type="match status" value="1"/>
</dbReference>
<dbReference type="InterPro" id="IPR001128">
    <property type="entry name" value="Cyt_P450"/>
</dbReference>
<dbReference type="InterPro" id="IPR036396">
    <property type="entry name" value="Cyt_P450_sf"/>
</dbReference>
<evidence type="ECO:0000256" key="5">
    <source>
        <dbReference type="ARBA" id="ARBA00023002"/>
    </source>
</evidence>
<evidence type="ECO:0000256" key="7">
    <source>
        <dbReference type="ARBA" id="ARBA00023033"/>
    </source>
</evidence>
<keyword evidence="5 9" id="KW-0560">Oxidoreductase</keyword>
<evidence type="ECO:0000256" key="9">
    <source>
        <dbReference type="RuleBase" id="RU000461"/>
    </source>
</evidence>
<comment type="cofactor">
    <cofactor evidence="1 8">
        <name>heme</name>
        <dbReference type="ChEBI" id="CHEBI:30413"/>
    </cofactor>
</comment>
<dbReference type="GO" id="GO:0020037">
    <property type="term" value="F:heme binding"/>
    <property type="evidence" value="ECO:0007669"/>
    <property type="project" value="InterPro"/>
</dbReference>
<proteinExistence type="inferred from homology"/>
<evidence type="ECO:0000313" key="11">
    <source>
        <dbReference type="EMBL" id="KAE8357931.1"/>
    </source>
</evidence>
<keyword evidence="10" id="KW-1133">Transmembrane helix</keyword>
<dbReference type="PRINTS" id="PR00465">
    <property type="entry name" value="EP450IV"/>
</dbReference>
<dbReference type="Proteomes" id="UP000326268">
    <property type="component" value="Unassembled WGS sequence"/>
</dbReference>
<dbReference type="AlphaFoldDB" id="A0A5N6ZJX6"/>
<dbReference type="CDD" id="cd11060">
    <property type="entry name" value="CYP57A1-like"/>
    <property type="match status" value="1"/>
</dbReference>
<evidence type="ECO:0000256" key="10">
    <source>
        <dbReference type="SAM" id="Phobius"/>
    </source>
</evidence>
<dbReference type="PROSITE" id="PS00086">
    <property type="entry name" value="CYTOCHROME_P450"/>
    <property type="match status" value="1"/>
</dbReference>
<evidence type="ECO:0000256" key="1">
    <source>
        <dbReference type="ARBA" id="ARBA00001971"/>
    </source>
</evidence>
<organism evidence="11 12">
    <name type="scientific">Aspergillus caelatus</name>
    <dbReference type="NCBI Taxonomy" id="61420"/>
    <lineage>
        <taxon>Eukaryota</taxon>
        <taxon>Fungi</taxon>
        <taxon>Dikarya</taxon>
        <taxon>Ascomycota</taxon>
        <taxon>Pezizomycotina</taxon>
        <taxon>Eurotiomycetes</taxon>
        <taxon>Eurotiomycetidae</taxon>
        <taxon>Eurotiales</taxon>
        <taxon>Aspergillaceae</taxon>
        <taxon>Aspergillus</taxon>
        <taxon>Aspergillus subgen. Circumdati</taxon>
    </lineage>
</organism>
<dbReference type="RefSeq" id="XP_031921012.1">
    <property type="nucleotide sequence ID" value="XM_032071291.1"/>
</dbReference>